<name>A0ABZ0H2X4_9ENTR</name>
<accession>A0ABZ0H2X4</accession>
<feature type="region of interest" description="Disordered" evidence="1">
    <location>
        <begin position="1"/>
        <end position="41"/>
    </location>
</feature>
<protein>
    <submittedName>
        <fullName evidence="2">Uncharacterized protein</fullName>
    </submittedName>
</protein>
<dbReference type="EMBL" id="CP136601">
    <property type="protein sequence ID" value="WOH44062.1"/>
    <property type="molecule type" value="Genomic_DNA"/>
</dbReference>
<evidence type="ECO:0000313" key="2">
    <source>
        <dbReference type="EMBL" id="WOH44062.1"/>
    </source>
</evidence>
<evidence type="ECO:0000256" key="1">
    <source>
        <dbReference type="SAM" id="MobiDB-lite"/>
    </source>
</evidence>
<keyword evidence="3" id="KW-1185">Reference proteome</keyword>
<proteinExistence type="predicted"/>
<sequence length="109" mass="12141">MENMPRNFFNILRDNPESWGGKQNPLTLPTTRSSDKAQKSSATVKISAVRFLCYKTGLSPSGLNKSAALLAFVCNLSKVIHLHVCCYNLASRQAHPQKAQRALFYVKTN</sequence>
<gene>
    <name evidence="2" type="ORF">RY846_02385</name>
</gene>
<organism evidence="2 3">
    <name type="scientific">Citrobacter portucalensis</name>
    <dbReference type="NCBI Taxonomy" id="1639133"/>
    <lineage>
        <taxon>Bacteria</taxon>
        <taxon>Pseudomonadati</taxon>
        <taxon>Pseudomonadota</taxon>
        <taxon>Gammaproteobacteria</taxon>
        <taxon>Enterobacterales</taxon>
        <taxon>Enterobacteriaceae</taxon>
        <taxon>Citrobacter</taxon>
        <taxon>Citrobacter freundii complex</taxon>
    </lineage>
</organism>
<dbReference type="RefSeq" id="WP_162906143.1">
    <property type="nucleotide sequence ID" value="NZ_CP136601.1"/>
</dbReference>
<evidence type="ECO:0000313" key="3">
    <source>
        <dbReference type="Proteomes" id="UP001302613"/>
    </source>
</evidence>
<dbReference type="Proteomes" id="UP001302613">
    <property type="component" value="Chromosome"/>
</dbReference>
<reference evidence="2 3" key="1">
    <citation type="submission" date="2023-10" db="EMBL/GenBank/DDBJ databases">
        <title>SFO-1, KPC-2, NDM-1 were first reported in Portuguese citrobacter collected clinically.</title>
        <authorList>
            <person name="Guo K."/>
        </authorList>
    </citation>
    <scope>NUCLEOTIDE SEQUENCE [LARGE SCALE GENOMIC DNA]</scope>
    <source>
        <strain evidence="2 3">L2724hy</strain>
    </source>
</reference>